<gene>
    <name evidence="1" type="ORF">J4730_13860</name>
</gene>
<organism evidence="1 2">
    <name type="scientific">Klebsiella pneumoniae</name>
    <dbReference type="NCBI Taxonomy" id="573"/>
    <lineage>
        <taxon>Bacteria</taxon>
        <taxon>Pseudomonadati</taxon>
        <taxon>Pseudomonadota</taxon>
        <taxon>Gammaproteobacteria</taxon>
        <taxon>Enterobacterales</taxon>
        <taxon>Enterobacteriaceae</taxon>
        <taxon>Klebsiella/Raoultella group</taxon>
        <taxon>Klebsiella</taxon>
        <taxon>Klebsiella pneumoniae complex</taxon>
    </lineage>
</organism>
<evidence type="ECO:0000313" key="1">
    <source>
        <dbReference type="EMBL" id="MBO1997446.1"/>
    </source>
</evidence>
<dbReference type="AlphaFoldDB" id="A0A939SQH6"/>
<proteinExistence type="predicted"/>
<dbReference type="EMBL" id="JAGETM010000015">
    <property type="protein sequence ID" value="MBO1997446.1"/>
    <property type="molecule type" value="Genomic_DNA"/>
</dbReference>
<reference evidence="1" key="1">
    <citation type="submission" date="2021-03" db="EMBL/GenBank/DDBJ databases">
        <title>Molecular epidemiology and mechanisms of colistin and carbapenem resistance in Enterobacteriaceae from clinical isolates, the environment and porcine samples in Pretoria, South Africa.</title>
        <authorList>
            <person name="Bogoshi D."/>
            <person name="Mbelle N.M."/>
            <person name="Naidoo V."/>
            <person name="Osei Sekyere J."/>
        </authorList>
    </citation>
    <scope>NUCLEOTIDE SEQUENCE</scope>
    <source>
        <strain evidence="1">C027</strain>
    </source>
</reference>
<accession>A0A939SQH6</accession>
<name>A0A939SQH6_KLEPN</name>
<comment type="caution">
    <text evidence="1">The sequence shown here is derived from an EMBL/GenBank/DDBJ whole genome shotgun (WGS) entry which is preliminary data.</text>
</comment>
<sequence length="68" mass="6966">MADKCASWDLRSTRVKAAPNMAWQGPSPRSAAISSPAATALAVSCILDGEYGVSGAAAGCRRCWPVVA</sequence>
<protein>
    <submittedName>
        <fullName evidence="1">Uncharacterized protein</fullName>
    </submittedName>
</protein>
<evidence type="ECO:0000313" key="2">
    <source>
        <dbReference type="Proteomes" id="UP000664002"/>
    </source>
</evidence>
<dbReference type="Proteomes" id="UP000664002">
    <property type="component" value="Unassembled WGS sequence"/>
</dbReference>